<dbReference type="Pfam" id="PF12698">
    <property type="entry name" value="ABC2_membrane_3"/>
    <property type="match status" value="2"/>
</dbReference>
<dbReference type="EMBL" id="JASJEU010000014">
    <property type="protein sequence ID" value="MDJ1650810.1"/>
    <property type="molecule type" value="Genomic_DNA"/>
</dbReference>
<evidence type="ECO:0000256" key="3">
    <source>
        <dbReference type="ARBA" id="ARBA00022989"/>
    </source>
</evidence>
<feature type="domain" description="ABC-2 type transporter transmembrane" evidence="6">
    <location>
        <begin position="34"/>
        <end position="160"/>
    </location>
</feature>
<feature type="transmembrane region" description="Helical" evidence="5">
    <location>
        <begin position="768"/>
        <end position="789"/>
    </location>
</feature>
<reference evidence="7 8" key="1">
    <citation type="submission" date="2023-05" db="EMBL/GenBank/DDBJ databases">
        <title>Gordonibacter KGMB12511T sp. nov., isolated from faeces of healthy Korean.</title>
        <authorList>
            <person name="Kim H.S."/>
            <person name="Kim J.-S."/>
            <person name="Suh M.K."/>
            <person name="Eom M.K."/>
            <person name="Do H.E."/>
            <person name="Lee J.-S."/>
        </authorList>
    </citation>
    <scope>NUCLEOTIDE SEQUENCE [LARGE SCALE GENOMIC DNA]</scope>
    <source>
        <strain evidence="7 8">KGMB12511</strain>
    </source>
</reference>
<name>A0ABT7DRJ9_9ACTN</name>
<evidence type="ECO:0000313" key="8">
    <source>
        <dbReference type="Proteomes" id="UP001232750"/>
    </source>
</evidence>
<comment type="subcellular location">
    <subcellularLocation>
        <location evidence="1">Membrane</location>
        <topology evidence="1">Multi-pass membrane protein</topology>
    </subcellularLocation>
</comment>
<gene>
    <name evidence="7" type="ORF">QNJ86_08345</name>
</gene>
<dbReference type="InterPro" id="IPR017501">
    <property type="entry name" value="Phage_infect_YhgE_C"/>
</dbReference>
<keyword evidence="3 5" id="KW-1133">Transmembrane helix</keyword>
<evidence type="ECO:0000256" key="5">
    <source>
        <dbReference type="SAM" id="Phobius"/>
    </source>
</evidence>
<dbReference type="PANTHER" id="PTHR43077:SF10">
    <property type="entry name" value="TRANSPORT PERMEASE PROTEIN"/>
    <property type="match status" value="1"/>
</dbReference>
<feature type="transmembrane region" description="Helical" evidence="5">
    <location>
        <begin position="628"/>
        <end position="646"/>
    </location>
</feature>
<keyword evidence="8" id="KW-1185">Reference proteome</keyword>
<feature type="transmembrane region" description="Helical" evidence="5">
    <location>
        <begin position="684"/>
        <end position="702"/>
    </location>
</feature>
<sequence length="864" mass="92195">MGNVLRVFKRDILRLLKVPAALVVVVALLVLPSLYTWYNVVGFWNPYDNTGNLRVYVVNEDAGASSELTGELHVGDLIVEKLQENEQLDWTFADRDEALERLRTGEAYATFIIPKDFTERLLTLTTGDFQQPSIEYHVNEKNGPVAPKITDTGASTLEGTVNSTFVSTVSDVAADAIDQAIDASRVSVDESRTRALSEVAGAVDAVGEARDALANASAAADRALEKADGSKGSLEHARTVIADANDALQTVSGLTAQMQESLANLSAVAAPAVSQSILAVSQASTKAHAAVGDAVAAAGEARADIDASIAHARIIVDENRQLAGYLRDLAATMPDDDPSKAQLVTLADAVDARADEAQKTLDGLTSLGAEAQGFSEAVAQASDAFDAAVQQAADDASVYSNGLFGTTVPAVNKSLGELSAAAAALGTAVSNQNLLVDQASLVLDQLLSTLSTSKEALGQTDGLLAELEQSLDTARSDVLALGGSDAFAKLFGENGLDAAKVADFMGSPTRLVTEQLYELNAYGSAMAPLFMNLTFWIGAFMLLVIMRQEVDSEGIRNLTVAQRYLGRFLLLACFAVIQALVCCAGVLALGVQAASVPALFFAAAVASLAYLSIIYALSVTLQHIGKGLCIVLVFAQIPGATGLYPIEMTAGFFQAVYPYLPFTYGIAAMREAICGFYGSQYANALWMLALFFVGFMAFGLIVRPLMANVNRMVAGQVRESGLFNGEDVEIPARPYRFSQLFRALAGKDEYREEITQRYERFSRWYPRLIRGSVALGLSVPVALTIFFALTPTEKVWLLTAWLVWMVAVFVFLVVVESLRASFERQLVLDDLTNEGLLELGIARNEMERAADGEPAVAKGGEGRG</sequence>
<dbReference type="InterPro" id="IPR017500">
    <property type="entry name" value="Phage_infect_YhgE_N"/>
</dbReference>
<evidence type="ECO:0000259" key="6">
    <source>
        <dbReference type="Pfam" id="PF12698"/>
    </source>
</evidence>
<dbReference type="InterPro" id="IPR013525">
    <property type="entry name" value="ABC2_TM"/>
</dbReference>
<accession>A0ABT7DRJ9</accession>
<dbReference type="InterPro" id="IPR051328">
    <property type="entry name" value="T7SS_ABC-Transporter"/>
</dbReference>
<evidence type="ECO:0000256" key="1">
    <source>
        <dbReference type="ARBA" id="ARBA00004141"/>
    </source>
</evidence>
<protein>
    <submittedName>
        <fullName evidence="7">YhgE/Pip domain-containing protein</fullName>
    </submittedName>
</protein>
<comment type="caution">
    <text evidence="7">The sequence shown here is derived from an EMBL/GenBank/DDBJ whole genome shotgun (WGS) entry which is preliminary data.</text>
</comment>
<keyword evidence="2 5" id="KW-0812">Transmembrane</keyword>
<organism evidence="7 8">
    <name type="scientific">Gordonibacter faecis</name>
    <dbReference type="NCBI Taxonomy" id="3047475"/>
    <lineage>
        <taxon>Bacteria</taxon>
        <taxon>Bacillati</taxon>
        <taxon>Actinomycetota</taxon>
        <taxon>Coriobacteriia</taxon>
        <taxon>Eggerthellales</taxon>
        <taxon>Eggerthellaceae</taxon>
        <taxon>Gordonibacter</taxon>
    </lineage>
</organism>
<evidence type="ECO:0000256" key="2">
    <source>
        <dbReference type="ARBA" id="ARBA00022692"/>
    </source>
</evidence>
<keyword evidence="4 5" id="KW-0472">Membrane</keyword>
<dbReference type="PANTHER" id="PTHR43077">
    <property type="entry name" value="TRANSPORT PERMEASE YVFS-RELATED"/>
    <property type="match status" value="1"/>
</dbReference>
<feature type="transmembrane region" description="Helical" evidence="5">
    <location>
        <begin position="568"/>
        <end position="590"/>
    </location>
</feature>
<feature type="transmembrane region" description="Helical" evidence="5">
    <location>
        <begin position="20"/>
        <end position="38"/>
    </location>
</feature>
<proteinExistence type="predicted"/>
<evidence type="ECO:0000256" key="4">
    <source>
        <dbReference type="ARBA" id="ARBA00023136"/>
    </source>
</evidence>
<feature type="transmembrane region" description="Helical" evidence="5">
    <location>
        <begin position="795"/>
        <end position="815"/>
    </location>
</feature>
<dbReference type="RefSeq" id="WP_283832151.1">
    <property type="nucleotide sequence ID" value="NZ_JASJEU010000014.1"/>
</dbReference>
<feature type="domain" description="ABC-2 type transporter transmembrane" evidence="6">
    <location>
        <begin position="517"/>
        <end position="700"/>
    </location>
</feature>
<feature type="transmembrane region" description="Helical" evidence="5">
    <location>
        <begin position="525"/>
        <end position="547"/>
    </location>
</feature>
<dbReference type="NCBIfam" id="TIGR03062">
    <property type="entry name" value="pip_yhgE_Cterm"/>
    <property type="match status" value="1"/>
</dbReference>
<evidence type="ECO:0000313" key="7">
    <source>
        <dbReference type="EMBL" id="MDJ1650810.1"/>
    </source>
</evidence>
<dbReference type="NCBIfam" id="TIGR03061">
    <property type="entry name" value="pip_yhgE_Nterm"/>
    <property type="match status" value="1"/>
</dbReference>
<dbReference type="Proteomes" id="UP001232750">
    <property type="component" value="Unassembled WGS sequence"/>
</dbReference>
<feature type="transmembrane region" description="Helical" evidence="5">
    <location>
        <begin position="596"/>
        <end position="616"/>
    </location>
</feature>
<dbReference type="Gene3D" id="3.40.1710.10">
    <property type="entry name" value="abc type-2 transporter like domain"/>
    <property type="match status" value="1"/>
</dbReference>